<proteinExistence type="predicted"/>
<dbReference type="AlphaFoldDB" id="A0A5B0QN96"/>
<comment type="caution">
    <text evidence="1">The sequence shown here is derived from an EMBL/GenBank/DDBJ whole genome shotgun (WGS) entry which is preliminary data.</text>
</comment>
<keyword evidence="2" id="KW-1185">Reference proteome</keyword>
<dbReference type="EMBL" id="VSWC01000014">
    <property type="protein sequence ID" value="KAA1114766.1"/>
    <property type="molecule type" value="Genomic_DNA"/>
</dbReference>
<sequence>MINFTSHHVRLSLSLKENTTYLLALRSDQHTTTSTAWADSTVQGPCIALRRAPWYVGWAPEAPELMAGVPQAKKTRPSCYLQIGCANYGGESGYGLFPSEYPARAGQELWPVLVASSCGQFLSGDGVEKQLGRGTDLSRANEHFSASLAANQVGAPS</sequence>
<evidence type="ECO:0000313" key="2">
    <source>
        <dbReference type="Proteomes" id="UP000324748"/>
    </source>
</evidence>
<accession>A0A5B0QN96</accession>
<dbReference type="OrthoDB" id="10278947at2759"/>
<evidence type="ECO:0000313" key="1">
    <source>
        <dbReference type="EMBL" id="KAA1114766.1"/>
    </source>
</evidence>
<name>A0A5B0QN96_PUCGR</name>
<protein>
    <submittedName>
        <fullName evidence="1">Uncharacterized protein</fullName>
    </submittedName>
</protein>
<dbReference type="Proteomes" id="UP000324748">
    <property type="component" value="Unassembled WGS sequence"/>
</dbReference>
<gene>
    <name evidence="1" type="ORF">PGT21_022143</name>
</gene>
<organism evidence="1 2">
    <name type="scientific">Puccinia graminis f. sp. tritici</name>
    <dbReference type="NCBI Taxonomy" id="56615"/>
    <lineage>
        <taxon>Eukaryota</taxon>
        <taxon>Fungi</taxon>
        <taxon>Dikarya</taxon>
        <taxon>Basidiomycota</taxon>
        <taxon>Pucciniomycotina</taxon>
        <taxon>Pucciniomycetes</taxon>
        <taxon>Pucciniales</taxon>
        <taxon>Pucciniaceae</taxon>
        <taxon>Puccinia</taxon>
    </lineage>
</organism>
<reference evidence="1 2" key="1">
    <citation type="submission" date="2019-05" db="EMBL/GenBank/DDBJ databases">
        <title>Emergence of the Ug99 lineage of the wheat stem rust pathogen through somatic hybridization.</title>
        <authorList>
            <person name="Li F."/>
            <person name="Upadhyaya N.M."/>
            <person name="Sperschneider J."/>
            <person name="Matny O."/>
            <person name="Nguyen-Phuc H."/>
            <person name="Mago R."/>
            <person name="Raley C."/>
            <person name="Miller M.E."/>
            <person name="Silverstein K.A.T."/>
            <person name="Henningsen E."/>
            <person name="Hirsch C.D."/>
            <person name="Visser B."/>
            <person name="Pretorius Z.A."/>
            <person name="Steffenson B.J."/>
            <person name="Schwessinger B."/>
            <person name="Dodds P.N."/>
            <person name="Figueroa M."/>
        </authorList>
    </citation>
    <scope>NUCLEOTIDE SEQUENCE [LARGE SCALE GENOMIC DNA]</scope>
    <source>
        <strain evidence="1">21-0</strain>
    </source>
</reference>